<feature type="domain" description="GFO/IDH/MocA-like oxidoreductase" evidence="5">
    <location>
        <begin position="128"/>
        <end position="251"/>
    </location>
</feature>
<evidence type="ECO:0000256" key="1">
    <source>
        <dbReference type="ARBA" id="ARBA00023002"/>
    </source>
</evidence>
<dbReference type="Proteomes" id="UP000307380">
    <property type="component" value="Unassembled WGS sequence"/>
</dbReference>
<dbReference type="SUPFAM" id="SSF55347">
    <property type="entry name" value="Glyceraldehyde-3-phosphate dehydrogenase-like, C-terminal domain"/>
    <property type="match status" value="1"/>
</dbReference>
<dbReference type="Gene3D" id="3.40.50.720">
    <property type="entry name" value="NAD(P)-binding Rossmann-like Domain"/>
    <property type="match status" value="1"/>
</dbReference>
<dbReference type="SUPFAM" id="SSF51735">
    <property type="entry name" value="NAD(P)-binding Rossmann-fold domains"/>
    <property type="match status" value="1"/>
</dbReference>
<dbReference type="PANTHER" id="PTHR43818">
    <property type="entry name" value="BCDNA.GH03377"/>
    <property type="match status" value="1"/>
</dbReference>
<dbReference type="InterPro" id="IPR000683">
    <property type="entry name" value="Gfo/Idh/MocA-like_OxRdtase_N"/>
</dbReference>
<dbReference type="AlphaFoldDB" id="A0A4S4FJG3"/>
<evidence type="ECO:0000256" key="3">
    <source>
        <dbReference type="SAM" id="MobiDB-lite"/>
    </source>
</evidence>
<dbReference type="GO" id="GO:0000166">
    <property type="term" value="F:nucleotide binding"/>
    <property type="evidence" value="ECO:0007669"/>
    <property type="project" value="InterPro"/>
</dbReference>
<dbReference type="RefSeq" id="WP_136425251.1">
    <property type="nucleotide sequence ID" value="NZ_SSSN01000013.1"/>
</dbReference>
<comment type="caution">
    <text evidence="6">The sequence shown here is derived from an EMBL/GenBank/DDBJ whole genome shotgun (WGS) entry which is preliminary data.</text>
</comment>
<evidence type="ECO:0000259" key="5">
    <source>
        <dbReference type="Pfam" id="PF22725"/>
    </source>
</evidence>
<dbReference type="InterPro" id="IPR055170">
    <property type="entry name" value="GFO_IDH_MocA-like_dom"/>
</dbReference>
<evidence type="ECO:0000313" key="7">
    <source>
        <dbReference type="Proteomes" id="UP000307380"/>
    </source>
</evidence>
<feature type="compositionally biased region" description="Basic residues" evidence="3">
    <location>
        <begin position="352"/>
        <end position="363"/>
    </location>
</feature>
<reference evidence="6 7" key="1">
    <citation type="submission" date="2019-04" db="EMBL/GenBank/DDBJ databases">
        <authorList>
            <person name="Jiang L."/>
        </authorList>
    </citation>
    <scope>NUCLEOTIDE SEQUENCE [LARGE SCALE GENOMIC DNA]</scope>
    <source>
        <strain evidence="6 7">YIM 131861</strain>
    </source>
</reference>
<dbReference type="Pfam" id="PF01408">
    <property type="entry name" value="GFO_IDH_MocA"/>
    <property type="match status" value="1"/>
</dbReference>
<evidence type="ECO:0000259" key="4">
    <source>
        <dbReference type="Pfam" id="PF01408"/>
    </source>
</evidence>
<name>A0A4S4FJG3_9MICO</name>
<dbReference type="OrthoDB" id="103047at2"/>
<feature type="domain" description="Gfo/Idh/MocA-like oxidoreductase N-terminal" evidence="4">
    <location>
        <begin position="2"/>
        <end position="120"/>
    </location>
</feature>
<dbReference type="InterPro" id="IPR050463">
    <property type="entry name" value="Gfo/Idh/MocA_oxidrdct_glycsds"/>
</dbReference>
<feature type="region of interest" description="Disordered" evidence="3">
    <location>
        <begin position="337"/>
        <end position="363"/>
    </location>
</feature>
<evidence type="ECO:0000313" key="6">
    <source>
        <dbReference type="EMBL" id="THG30553.1"/>
    </source>
</evidence>
<keyword evidence="2" id="KW-0520">NAD</keyword>
<dbReference type="Pfam" id="PF22725">
    <property type="entry name" value="GFO_IDH_MocA_C3"/>
    <property type="match status" value="1"/>
</dbReference>
<dbReference type="PANTHER" id="PTHR43818:SF11">
    <property type="entry name" value="BCDNA.GH03377"/>
    <property type="match status" value="1"/>
</dbReference>
<dbReference type="InterPro" id="IPR036291">
    <property type="entry name" value="NAD(P)-bd_dom_sf"/>
</dbReference>
<gene>
    <name evidence="6" type="ORF">E6C70_14385</name>
</gene>
<keyword evidence="1" id="KW-0560">Oxidoreductase</keyword>
<dbReference type="GO" id="GO:0016491">
    <property type="term" value="F:oxidoreductase activity"/>
    <property type="evidence" value="ECO:0007669"/>
    <property type="project" value="UniProtKB-KW"/>
</dbReference>
<keyword evidence="7" id="KW-1185">Reference proteome</keyword>
<organism evidence="6 7">
    <name type="scientific">Orlajensenia flava</name>
    <dbReference type="NCBI Taxonomy" id="2565934"/>
    <lineage>
        <taxon>Bacteria</taxon>
        <taxon>Bacillati</taxon>
        <taxon>Actinomycetota</taxon>
        <taxon>Actinomycetes</taxon>
        <taxon>Micrococcales</taxon>
        <taxon>Microbacteriaceae</taxon>
        <taxon>Orlajensenia</taxon>
    </lineage>
</organism>
<protein>
    <submittedName>
        <fullName evidence="6">Gfo/Idh/MocA family oxidoreductase</fullName>
    </submittedName>
</protein>
<dbReference type="EMBL" id="SSSN01000013">
    <property type="protein sequence ID" value="THG30553.1"/>
    <property type="molecule type" value="Genomic_DNA"/>
</dbReference>
<dbReference type="Gene3D" id="3.30.360.10">
    <property type="entry name" value="Dihydrodipicolinate Reductase, domain 2"/>
    <property type="match status" value="1"/>
</dbReference>
<accession>A0A4S4FJG3</accession>
<sequence>MIRVGVVGLGKMGLSHLSILGAHPQVTIVGVADASGYLVDVLSKYTGIRGFSSLEEMLVEVDLDALLVATPSRLHGPMVKAAIGKGIHVFCEKPLTLSPDVSRELAELAYTHGVVTQVGYHNRFVAPFQEMHRLLNGGAIGRVTHVLAEAYGPVVLKSKGATWRAQKSEGGGALYDYAAHPLDLLSWYVGEPIRAGGSVLGRVFSESTDDEVYSTLFYENGTSAQLSVNWSDESYRKMTTRITATGTQGRIFADRQEVQAFFRSGAPMAKGYREGWNVRYTTDLTDPVAFYLRGEEYSAQIDCFIDRVRRGEVAGTNDFSSAAVTDRVMDLISTDAAGKGVPASTSGSERPRARRLLSSRKSK</sequence>
<evidence type="ECO:0000256" key="2">
    <source>
        <dbReference type="ARBA" id="ARBA00023027"/>
    </source>
</evidence>
<proteinExistence type="predicted"/>